<comment type="caution">
    <text evidence="3">The sequence shown here is derived from an EMBL/GenBank/DDBJ whole genome shotgun (WGS) entry which is preliminary data.</text>
</comment>
<feature type="region of interest" description="Disordered" evidence="2">
    <location>
        <begin position="967"/>
        <end position="1043"/>
    </location>
</feature>
<feature type="compositionally biased region" description="Pro residues" evidence="2">
    <location>
        <begin position="286"/>
        <end position="295"/>
    </location>
</feature>
<dbReference type="Gene3D" id="3.10.20.90">
    <property type="entry name" value="Phosphatidylinositol 3-kinase Catalytic Subunit, Chain A, domain 1"/>
    <property type="match status" value="1"/>
</dbReference>
<feature type="compositionally biased region" description="Low complexity" evidence="2">
    <location>
        <begin position="33"/>
        <end position="78"/>
    </location>
</feature>
<feature type="region of interest" description="Disordered" evidence="2">
    <location>
        <begin position="650"/>
        <end position="695"/>
    </location>
</feature>
<protein>
    <recommendedName>
        <fullName evidence="5">PH domain-containing protein</fullName>
    </recommendedName>
</protein>
<dbReference type="InterPro" id="IPR011993">
    <property type="entry name" value="PH-like_dom_sf"/>
</dbReference>
<reference evidence="3 4" key="1">
    <citation type="submission" date="2024-01" db="EMBL/GenBank/DDBJ databases">
        <authorList>
            <person name="Allen C."/>
            <person name="Tagirdzhanova G."/>
        </authorList>
    </citation>
    <scope>NUCLEOTIDE SEQUENCE [LARGE SCALE GENOMIC DNA]</scope>
</reference>
<accession>A0ABP0CQQ2</accession>
<feature type="coiled-coil region" evidence="1">
    <location>
        <begin position="228"/>
        <end position="258"/>
    </location>
</feature>
<keyword evidence="1" id="KW-0175">Coiled coil</keyword>
<feature type="compositionally biased region" description="Low complexity" evidence="2">
    <location>
        <begin position="179"/>
        <end position="191"/>
    </location>
</feature>
<organism evidence="3 4">
    <name type="scientific">Sporothrix curviconia</name>
    <dbReference type="NCBI Taxonomy" id="1260050"/>
    <lineage>
        <taxon>Eukaryota</taxon>
        <taxon>Fungi</taxon>
        <taxon>Dikarya</taxon>
        <taxon>Ascomycota</taxon>
        <taxon>Pezizomycotina</taxon>
        <taxon>Sordariomycetes</taxon>
        <taxon>Sordariomycetidae</taxon>
        <taxon>Ophiostomatales</taxon>
        <taxon>Ophiostomataceae</taxon>
        <taxon>Sporothrix</taxon>
    </lineage>
</organism>
<feature type="compositionally biased region" description="Low complexity" evidence="2">
    <location>
        <begin position="847"/>
        <end position="861"/>
    </location>
</feature>
<dbReference type="PANTHER" id="PTHR38700:SF1">
    <property type="entry name" value="PH DOMAIN-CONTAINING PROTEIN"/>
    <property type="match status" value="1"/>
</dbReference>
<evidence type="ECO:0000313" key="4">
    <source>
        <dbReference type="Proteomes" id="UP001642405"/>
    </source>
</evidence>
<evidence type="ECO:0000313" key="3">
    <source>
        <dbReference type="EMBL" id="CAK7234429.1"/>
    </source>
</evidence>
<feature type="region of interest" description="Disordered" evidence="2">
    <location>
        <begin position="461"/>
        <end position="480"/>
    </location>
</feature>
<dbReference type="InterPro" id="IPR029071">
    <property type="entry name" value="Ubiquitin-like_domsf"/>
</dbReference>
<feature type="compositionally biased region" description="Low complexity" evidence="2">
    <location>
        <begin position="872"/>
        <end position="883"/>
    </location>
</feature>
<feature type="region of interest" description="Disordered" evidence="2">
    <location>
        <begin position="847"/>
        <end position="884"/>
    </location>
</feature>
<feature type="compositionally biased region" description="Pro residues" evidence="2">
    <location>
        <begin position="1"/>
        <end position="12"/>
    </location>
</feature>
<feature type="region of interest" description="Disordered" evidence="2">
    <location>
        <begin position="1"/>
        <end position="201"/>
    </location>
</feature>
<feature type="compositionally biased region" description="Low complexity" evidence="2">
    <location>
        <begin position="659"/>
        <end position="671"/>
    </location>
</feature>
<dbReference type="Proteomes" id="UP001642405">
    <property type="component" value="Unassembled WGS sequence"/>
</dbReference>
<evidence type="ECO:0000256" key="1">
    <source>
        <dbReference type="SAM" id="Coils"/>
    </source>
</evidence>
<keyword evidence="4" id="KW-1185">Reference proteome</keyword>
<dbReference type="PANTHER" id="PTHR38700">
    <property type="entry name" value="YALI0E22418P"/>
    <property type="match status" value="1"/>
</dbReference>
<name>A0ABP0CQQ2_9PEZI</name>
<dbReference type="SUPFAM" id="SSF54236">
    <property type="entry name" value="Ubiquitin-like"/>
    <property type="match status" value="1"/>
</dbReference>
<feature type="compositionally biased region" description="Basic and acidic residues" evidence="2">
    <location>
        <begin position="461"/>
        <end position="472"/>
    </location>
</feature>
<sequence length="1043" mass="111805">MPAATDPPPPLKPSRYRTIRGKNVPESRRFVEPTQTPATAASVPTASPASSNRLPTSHSTNSTGTANSSSGGSGYSDISSRRPTPAAPSVPVFSNDRPPMPANGLQNGANATNAANGWSTSDAVQHAPPSPQQHQQYQQQLSSTATTPTPTPSRFRNRPPPLRPARPETSFPAQPPADAPLSAPSPAAAAPTPSPVPVLVPLPSARARGLEHEILAGGGTLDADDVARRDAEAERLLAEQKRKDLERLERELANHQLASANLPPKGPSREKFSFLTRRRGLSSAAPPTPTSPPQTLPDQPNPVSASPISPVGGSSSSRPTTSYTSSRTHSDSKPPLPASLASAAPQMDVPSSAPGSGANRHITIRCRQFTATVDFTAETTVGDALDAATNILPRHINFAGCALIESYTRLGLERRLRRYERIRDILNSWDSDNDNYFIIMLPEASAAAIPAAERSPKEKKGLFSKSSSHDDAACASTTGSVGRNGHASDLDLACVSRSRTTQPPGFTFLNMYHSQKPGRWNKRFITLVEETGQLVASKKADENRLAFLSTEAKSNANNNANGDFQSLCHLSDYDIYTPTEAQMRKNLRPPKTYCFAIKSQQKTTVFLNTDNYVHFFSTDDPAMARTFYDRAFAWRSWYLVNRQLALPRKKKEHAPPPVSMQASSVPPSSSATLRKNTLQRSLSRRSANGAPPIDNARFSTAGSLFGGIGDFDPTLDVDRGDQPQPTPITPVSSDRTRSLRTNVEPSTFTSGGLLGNNYDERKRADSVHHHHQSSSGSFKGTASAAAAAAAVESSWFPSASEHSARQRSKPIRDEAALSVPASRPQSNEDIPLGLQFPQLLQQQQQHQHQHQHQLLAQQQAAGMGRSRSVRRPTATNTPAGGPPMLAKVPALPAPLIDLTPKFQEAPQWSKEGKGHGVRAPVGTAHLVDLATDRNARQPNNGPQVIGGAMPPPSNANLFRRDQAIAASAHHSSSGASCRRSQTMTSSSAAVAAGFSRSRSLAHHTRPPRGEAPPVPLVQRIPGGVPVQEGALPSRERSQTVTRS</sequence>
<feature type="compositionally biased region" description="Low complexity" evidence="2">
    <location>
        <begin position="967"/>
        <end position="976"/>
    </location>
</feature>
<proteinExistence type="predicted"/>
<feature type="compositionally biased region" description="Polar residues" evidence="2">
    <location>
        <begin position="672"/>
        <end position="686"/>
    </location>
</feature>
<gene>
    <name evidence="3" type="ORF">SCUCBS95973_008934</name>
</gene>
<feature type="compositionally biased region" description="Polar residues" evidence="2">
    <location>
        <begin position="729"/>
        <end position="750"/>
    </location>
</feature>
<evidence type="ECO:0000256" key="2">
    <source>
        <dbReference type="SAM" id="MobiDB-lite"/>
    </source>
</evidence>
<feature type="compositionally biased region" description="Low complexity" evidence="2">
    <location>
        <begin position="102"/>
        <end position="154"/>
    </location>
</feature>
<feature type="region of interest" description="Disordered" evidence="2">
    <location>
        <begin position="279"/>
        <end position="359"/>
    </location>
</feature>
<feature type="region of interest" description="Disordered" evidence="2">
    <location>
        <begin position="795"/>
        <end position="830"/>
    </location>
</feature>
<evidence type="ECO:0008006" key="5">
    <source>
        <dbReference type="Google" id="ProtNLM"/>
    </source>
</evidence>
<feature type="compositionally biased region" description="Low complexity" evidence="2">
    <location>
        <begin position="296"/>
        <end position="327"/>
    </location>
</feature>
<feature type="compositionally biased region" description="Polar residues" evidence="2">
    <location>
        <begin position="978"/>
        <end position="988"/>
    </location>
</feature>
<dbReference type="Gene3D" id="2.30.29.30">
    <property type="entry name" value="Pleckstrin-homology domain (PH domain)/Phosphotyrosine-binding domain (PTB)"/>
    <property type="match status" value="1"/>
</dbReference>
<feature type="region of interest" description="Disordered" evidence="2">
    <location>
        <begin position="711"/>
        <end position="758"/>
    </location>
</feature>
<dbReference type="EMBL" id="CAWUHB010000084">
    <property type="protein sequence ID" value="CAK7234429.1"/>
    <property type="molecule type" value="Genomic_DNA"/>
</dbReference>